<proteinExistence type="predicted"/>
<dbReference type="AlphaFoldDB" id="A0A098LI55"/>
<organism evidence="1 2">
    <name type="scientific">Sporocytophaga myxococcoides</name>
    <dbReference type="NCBI Taxonomy" id="153721"/>
    <lineage>
        <taxon>Bacteria</taxon>
        <taxon>Pseudomonadati</taxon>
        <taxon>Bacteroidota</taxon>
        <taxon>Cytophagia</taxon>
        <taxon>Cytophagales</taxon>
        <taxon>Cytophagaceae</taxon>
        <taxon>Sporocytophaga</taxon>
    </lineage>
</organism>
<name>A0A098LI55_9BACT</name>
<dbReference type="EMBL" id="BBLT01000009">
    <property type="protein sequence ID" value="GAL86650.1"/>
    <property type="molecule type" value="Genomic_DNA"/>
</dbReference>
<reference evidence="1 2" key="1">
    <citation type="submission" date="2014-09" db="EMBL/GenBank/DDBJ databases">
        <title>Sporocytophaga myxococcoides PG-01 genome sequencing.</title>
        <authorList>
            <person name="Liu L."/>
            <person name="Gao P.J."/>
            <person name="Chen G.J."/>
            <person name="Wang L.S."/>
        </authorList>
    </citation>
    <scope>NUCLEOTIDE SEQUENCE [LARGE SCALE GENOMIC DNA]</scope>
    <source>
        <strain evidence="1 2">PG-01</strain>
    </source>
</reference>
<evidence type="ECO:0000313" key="2">
    <source>
        <dbReference type="Proteomes" id="UP000030185"/>
    </source>
</evidence>
<dbReference type="OrthoDB" id="1493351at2"/>
<evidence type="ECO:0000313" key="1">
    <source>
        <dbReference type="EMBL" id="GAL86650.1"/>
    </source>
</evidence>
<dbReference type="STRING" id="153721.MYP_3880"/>
<dbReference type="RefSeq" id="WP_045466971.1">
    <property type="nucleotide sequence ID" value="NZ_BBLT01000009.1"/>
</dbReference>
<accession>A0A098LI55</accession>
<keyword evidence="2" id="KW-1185">Reference proteome</keyword>
<sequence>MKREITIQVKTSWLSRMFFGASQYSYFNTNPIDDYSVFLNTKIGSLSWGNNKKEAKEDLAKSFKILLDLYDIKLPLKYIQEQLENESQTNKEAAEKWSLHSEFPANW</sequence>
<gene>
    <name evidence="1" type="ORF">MYP_3880</name>
</gene>
<dbReference type="eggNOG" id="ENOG5033D0Y">
    <property type="taxonomic scope" value="Bacteria"/>
</dbReference>
<dbReference type="Proteomes" id="UP000030185">
    <property type="component" value="Unassembled WGS sequence"/>
</dbReference>
<protein>
    <submittedName>
        <fullName evidence="1">Uncharacterized protein</fullName>
    </submittedName>
</protein>
<comment type="caution">
    <text evidence="1">The sequence shown here is derived from an EMBL/GenBank/DDBJ whole genome shotgun (WGS) entry which is preliminary data.</text>
</comment>